<dbReference type="GO" id="GO:0016020">
    <property type="term" value="C:membrane"/>
    <property type="evidence" value="ECO:0007669"/>
    <property type="project" value="UniProtKB-SubCell"/>
</dbReference>
<feature type="domain" description="Helicase ATP-binding" evidence="29">
    <location>
        <begin position="25"/>
        <end position="497"/>
    </location>
</feature>
<dbReference type="GO" id="GO:0005524">
    <property type="term" value="F:ATP binding"/>
    <property type="evidence" value="ECO:0007669"/>
    <property type="project" value="UniProtKB-KW"/>
</dbReference>
<dbReference type="InterPro" id="IPR014001">
    <property type="entry name" value="Helicase_ATP-bd"/>
</dbReference>
<dbReference type="SMART" id="SM00491">
    <property type="entry name" value="HELICc2"/>
    <property type="match status" value="1"/>
</dbReference>
<keyword evidence="10" id="KW-0677">Repeat</keyword>
<organism evidence="30 31">
    <name type="scientific">Argiope bruennichi</name>
    <name type="common">Wasp spider</name>
    <name type="synonym">Aranea bruennichi</name>
    <dbReference type="NCBI Taxonomy" id="94029"/>
    <lineage>
        <taxon>Eukaryota</taxon>
        <taxon>Metazoa</taxon>
        <taxon>Ecdysozoa</taxon>
        <taxon>Arthropoda</taxon>
        <taxon>Chelicerata</taxon>
        <taxon>Arachnida</taxon>
        <taxon>Araneae</taxon>
        <taxon>Araneomorphae</taxon>
        <taxon>Entelegynae</taxon>
        <taxon>Araneoidea</taxon>
        <taxon>Araneidae</taxon>
        <taxon>Argiope</taxon>
    </lineage>
</organism>
<keyword evidence="8" id="KW-0808">Transferase</keyword>
<evidence type="ECO:0000256" key="24">
    <source>
        <dbReference type="ARBA" id="ARBA00048954"/>
    </source>
</evidence>
<dbReference type="CDD" id="cd18788">
    <property type="entry name" value="SF2_C_XPD"/>
    <property type="match status" value="1"/>
</dbReference>
<dbReference type="InterPro" id="IPR013020">
    <property type="entry name" value="Rad3/Chl1-like"/>
</dbReference>
<comment type="cofactor">
    <cofactor evidence="1">
        <name>[4Fe-4S] cluster</name>
        <dbReference type="ChEBI" id="CHEBI:49883"/>
    </cofactor>
</comment>
<dbReference type="FunFam" id="2.130.10.10:FF:000122">
    <property type="entry name" value="THO complex subunit 3"/>
    <property type="match status" value="1"/>
</dbReference>
<keyword evidence="18 28" id="KW-0472">Membrane</keyword>
<dbReference type="InterPro" id="IPR045028">
    <property type="entry name" value="DinG/Rad3-like"/>
</dbReference>
<dbReference type="Pfam" id="PF25174">
    <property type="entry name" value="Beta-prop_THOC3"/>
    <property type="match status" value="1"/>
</dbReference>
<dbReference type="Gene3D" id="3.40.50.300">
    <property type="entry name" value="P-loop containing nucleotide triphosphate hydrolases"/>
    <property type="match status" value="3"/>
</dbReference>
<dbReference type="GO" id="GO:1990918">
    <property type="term" value="P:double-strand break repair involved in meiotic recombination"/>
    <property type="evidence" value="ECO:0007669"/>
    <property type="project" value="TreeGrafter"/>
</dbReference>
<feature type="repeat" description="WD" evidence="26">
    <location>
        <begin position="1113"/>
        <end position="1147"/>
    </location>
</feature>
<keyword evidence="9" id="KW-0479">Metal-binding</keyword>
<evidence type="ECO:0000256" key="19">
    <source>
        <dbReference type="ARBA" id="ARBA00023180"/>
    </source>
</evidence>
<evidence type="ECO:0000256" key="22">
    <source>
        <dbReference type="ARBA" id="ARBA00023242"/>
    </source>
</evidence>
<evidence type="ECO:0000256" key="26">
    <source>
        <dbReference type="PROSITE-ProRule" id="PRU00221"/>
    </source>
</evidence>
<dbReference type="SMART" id="SM00487">
    <property type="entry name" value="DEXDc"/>
    <property type="match status" value="1"/>
</dbReference>
<dbReference type="EMBL" id="JABXBU010000002">
    <property type="protein sequence ID" value="KAF8795304.1"/>
    <property type="molecule type" value="Genomic_DNA"/>
</dbReference>
<evidence type="ECO:0000256" key="9">
    <source>
        <dbReference type="ARBA" id="ARBA00022723"/>
    </source>
</evidence>
<dbReference type="Proteomes" id="UP000807504">
    <property type="component" value="Unassembled WGS sequence"/>
</dbReference>
<dbReference type="PROSITE" id="PS00678">
    <property type="entry name" value="WD_REPEATS_1"/>
    <property type="match status" value="1"/>
</dbReference>
<keyword evidence="16" id="KW-0408">Iron</keyword>
<evidence type="ECO:0000256" key="7">
    <source>
        <dbReference type="ARBA" id="ARBA00022676"/>
    </source>
</evidence>
<keyword evidence="14" id="KW-0347">Helicase</keyword>
<evidence type="ECO:0000256" key="11">
    <source>
        <dbReference type="ARBA" id="ARBA00022741"/>
    </source>
</evidence>
<reference evidence="30" key="1">
    <citation type="journal article" date="2020" name="bioRxiv">
        <title>Chromosome-level reference genome of the European wasp spider Argiope bruennichi: a resource for studies on range expansion and evolutionary adaptation.</title>
        <authorList>
            <person name="Sheffer M.M."/>
            <person name="Hoppe A."/>
            <person name="Krehenwinkel H."/>
            <person name="Uhl G."/>
            <person name="Kuss A.W."/>
            <person name="Jensen L."/>
            <person name="Jensen C."/>
            <person name="Gillespie R.G."/>
            <person name="Hoff K.J."/>
            <person name="Prost S."/>
        </authorList>
    </citation>
    <scope>NUCLEOTIDE SEQUENCE</scope>
</reference>
<evidence type="ECO:0000256" key="3">
    <source>
        <dbReference type="ARBA" id="ARBA00004606"/>
    </source>
</evidence>
<keyword evidence="28" id="KW-0812">Transmembrane</keyword>
<dbReference type="InterPro" id="IPR019775">
    <property type="entry name" value="WD40_repeat_CS"/>
</dbReference>
<proteinExistence type="inferred from homology"/>
<dbReference type="PANTHER" id="PTHR11472:SF47">
    <property type="entry name" value="FANCONI ANEMIA GROUP J PROTEIN"/>
    <property type="match status" value="1"/>
</dbReference>
<comment type="catalytic activity">
    <reaction evidence="24">
        <text>ATP + H2O = ADP + phosphate + H(+)</text>
        <dbReference type="Rhea" id="RHEA:13065"/>
        <dbReference type="ChEBI" id="CHEBI:15377"/>
        <dbReference type="ChEBI" id="CHEBI:15378"/>
        <dbReference type="ChEBI" id="CHEBI:30616"/>
        <dbReference type="ChEBI" id="CHEBI:43474"/>
        <dbReference type="ChEBI" id="CHEBI:456216"/>
        <dbReference type="EC" id="5.6.2.3"/>
    </reaction>
</comment>
<dbReference type="Pfam" id="PF06733">
    <property type="entry name" value="DEAD_2"/>
    <property type="match status" value="1"/>
</dbReference>
<reference evidence="30" key="2">
    <citation type="submission" date="2020-06" db="EMBL/GenBank/DDBJ databases">
        <authorList>
            <person name="Sheffer M."/>
        </authorList>
    </citation>
    <scope>NUCLEOTIDE SEQUENCE</scope>
</reference>
<keyword evidence="19" id="KW-0325">Glycoprotein</keyword>
<sequence>MEFMGTNPLDTENNESVSNKAYTIGGVPIIFPYKAYPSQITMMDKIIKCLNKKQNCLLESPTGSGKSLALLCACLSWQKKIRREIEMQEWELETELNAHGMAIPDEYGMNTKYQNESSAFGNENKLDEVNSSDDAHLNKIVERIKIREMKNSRKGIVFIDDPSLGNETTNQSDSKYNFHNDACDSNINCSNSTLSNKVSSESIPRAQNSKRGNLLFDDDDFDDFQPIKKYRSSSSSSDMFCQNNISENNSCQKKVSDIDSPKQEILKYPSGCSNSNSCDSPYSKEKKFKESEKESSIPNKLPKIYFGTRTHKQIEQIIRELKKTPYKNCKMVILSSRERTCIHPEASKADNKNDACDELVKADGGPKCKFFRTAKSVSHYHPARLSSAFDLEDFVGSCKKIRACPYFGSRELLLAADIVFCPYNYLTDPLIRSAMTINLKGNIVVTDEAHNIEDSARDAASATISLSQLEEAVLDMEKVGRHSRTIPDCYQLIGSTLSNLVKWLKSNIDHLTDYTSFDCSAKVWAGDTMMAVLNYVELGPEHFPIFKKKFEKICAEESDSEKEAIVDMDKHKLLGSTLKCVETLSLILHYIYKEDLIFVPDYRCVVMKSKVSSPSQSKKKYLTAHAFQITINFWCLNPAVAFSDFKGTTHSIIVASGTLSPLTSFQSELNMPFPITLEANHVISKSQLWVGTVGKGPNNNILSATYHNAATFAFQDDVGELIYQVCCVIPHGILCFLPSYSMLDKLVNRWQQTGLWNKLESKKIVLCEPRRQTNFAEAIKEFYDAVQHDNYPTKSVNGALFLAICRGKVSEGLDFADNNARAVITVGIPFPNIKDAQVDLKRKYNDMHSSKKQIMTGSEWYEIQAFRALNQALGRCIRHRNDFGALLIVDERFQKNVRYPEALSKWIRREIIHYPSSAAALESLNSFAEQTGMCKEHTFKGHGDSVDQLCWHPTNPDLLSTASLDKTVRIWDAKSQKGIANIQTKGENINICWSPNGQTIAVGNKEDLVTFIDVRTHKIIADQQFKFEVNELSWNNDNNFFFLTNGQGCIYILSYPDLQIKHILNAHPANCICIEFDKTGKYFATGSVDALVSLWDVENLVCVRTFSRLEWPVRTISFSHDSNLLASASEDHLVDIADVNTGEKIAEVPCESPTFTVAWHPKKHLLAFACDDKDKHVRERDAGTVNCVFLPKAFILIFLHGLLAEEIHLPDGRLFNVPKPEDYPYIFDEYPTSLERLYVLSLEHSNAILSCPKGYAMLEMRQDLVTNDSYSVPSDVAKHHSASLMASKGPDRNSSPACPLLYDCLGYQACLFEFELHFCPYLTSLLGQAVLLNIVCYRDETEMVPLKFKKKKDLVLHIYQKHPPRHEKDQLGHLELPEDEVFGRQCSSPEIAKETEGFFGNCSQNPPSAEVTAQRLWPLLGKTLSKSCRNHLVEVYCAFQYDNEGFCLPPSYYNKNSKSVGIFSHAALPDAAYQPHCNVRNNGNLIKQNILLKPARLAFMIMVHSEYQKAMDLLSAIYQEEFLYVIHVNKQNPDLRKELDQLLSQSNFPSHNIYILPEERSYVTPLSSYENVRAQLEGFSELLCYDSWDFVISLSEDDIPLRNVDDLAAALSPYRGFSFLPFQNSDKDDKESILNESVYSSCDGFVFKVSYKKPASKLSIFRTSGKGVFSREFTEYLVNETVRSKVLNDHQFYLQTDISPHESYIPTILMNSPHRETVYFGSVFSTVNAEDGNYLSEFYICKNHSLLECSGIEKLISLSHSSFFVSFRVQPPPDIRVFTLSLAKGNYYALLEKYFPPILQRLIVEDAVERFSAKAKLPFDHLQVESILKFHIAPSLVPEDPCCESSSLSSYSEIADFTYWIVANLFNRTSDKYIESRLMVQPSLQNRFCFSEGDLRMAFVSPWIGHLEPHNREFSRFTPEIIMPLPYGPAFTNDILVNLFFSTEVISSKCRSDHKGNPILNPMNTKNFTDHITVNLRLISPTYEEKCATNILLNWEKESRKTASTQEKKRAIVKSFIMRCKNMEPGQWTLQIREIQPVKSDIYRFPIYLLDLQSSGDLVSQLNEAVRLWDLKRFLILNNENSFEVFEPETEDENVYHSKKKKTLPTFQSSKNAIQRTGNSEFHQWFICTGGFASTFALCLLIILIYYRKSRFHQNLVWVFMLSLILIVLLQIALYITVCGQ</sequence>
<keyword evidence="20" id="KW-0234">DNA repair</keyword>
<dbReference type="SMART" id="SM00320">
    <property type="entry name" value="WD40"/>
    <property type="match status" value="6"/>
</dbReference>
<feature type="repeat" description="WD" evidence="26">
    <location>
        <begin position="1064"/>
        <end position="1105"/>
    </location>
</feature>
<dbReference type="SMART" id="SM00488">
    <property type="entry name" value="DEXDc2"/>
    <property type="match status" value="1"/>
</dbReference>
<dbReference type="PROSITE" id="PS50294">
    <property type="entry name" value="WD_REPEATS_REGION"/>
    <property type="match status" value="2"/>
</dbReference>
<evidence type="ECO:0000256" key="2">
    <source>
        <dbReference type="ARBA" id="ARBA00004123"/>
    </source>
</evidence>
<evidence type="ECO:0000256" key="12">
    <source>
        <dbReference type="ARBA" id="ARBA00022763"/>
    </source>
</evidence>
<dbReference type="FunFam" id="3.40.50.300:FF:000731">
    <property type="entry name" value="Fanconi anemia group J protein homolog"/>
    <property type="match status" value="1"/>
</dbReference>
<evidence type="ECO:0000256" key="27">
    <source>
        <dbReference type="SAM" id="MobiDB-lite"/>
    </source>
</evidence>
<keyword evidence="31" id="KW-1185">Reference proteome</keyword>
<evidence type="ECO:0000256" key="1">
    <source>
        <dbReference type="ARBA" id="ARBA00001966"/>
    </source>
</evidence>
<dbReference type="PROSITE" id="PS51193">
    <property type="entry name" value="HELICASE_ATP_BIND_2"/>
    <property type="match status" value="1"/>
</dbReference>
<dbReference type="GO" id="GO:0016757">
    <property type="term" value="F:glycosyltransferase activity"/>
    <property type="evidence" value="ECO:0007669"/>
    <property type="project" value="UniProtKB-KW"/>
</dbReference>
<evidence type="ECO:0000256" key="5">
    <source>
        <dbReference type="ARBA" id="ARBA00022485"/>
    </source>
</evidence>
<dbReference type="InterPro" id="IPR010614">
    <property type="entry name" value="RAD3-like_helicase_DEAD"/>
</dbReference>
<dbReference type="GO" id="GO:0051539">
    <property type="term" value="F:4 iron, 4 sulfur cluster binding"/>
    <property type="evidence" value="ECO:0007669"/>
    <property type="project" value="UniProtKB-KW"/>
</dbReference>
<dbReference type="NCBIfam" id="TIGR00604">
    <property type="entry name" value="rad3"/>
    <property type="match status" value="1"/>
</dbReference>
<dbReference type="GO" id="GO:0043139">
    <property type="term" value="F:5'-3' DNA helicase activity"/>
    <property type="evidence" value="ECO:0007669"/>
    <property type="project" value="UniProtKB-EC"/>
</dbReference>
<evidence type="ECO:0000256" key="4">
    <source>
        <dbReference type="ARBA" id="ARBA00008792"/>
    </source>
</evidence>
<dbReference type="GO" id="GO:0006289">
    <property type="term" value="P:nucleotide-excision repair"/>
    <property type="evidence" value="ECO:0007669"/>
    <property type="project" value="TreeGrafter"/>
</dbReference>
<feature type="region of interest" description="Disordered" evidence="27">
    <location>
        <begin position="273"/>
        <end position="295"/>
    </location>
</feature>
<keyword evidence="5" id="KW-0004">4Fe-4S</keyword>
<evidence type="ECO:0000259" key="29">
    <source>
        <dbReference type="PROSITE" id="PS51193"/>
    </source>
</evidence>
<dbReference type="InterPro" id="IPR014013">
    <property type="entry name" value="Helic_SF1/SF2_ATP-bd_DinG/Rad3"/>
</dbReference>
<keyword evidence="11" id="KW-0547">Nucleotide-binding</keyword>
<evidence type="ECO:0000256" key="6">
    <source>
        <dbReference type="ARBA" id="ARBA00022574"/>
    </source>
</evidence>
<evidence type="ECO:0000256" key="13">
    <source>
        <dbReference type="ARBA" id="ARBA00022801"/>
    </source>
</evidence>
<keyword evidence="17" id="KW-0411">Iron-sulfur</keyword>
<comment type="similarity">
    <text evidence="4">Belongs to the DEAD box helicase family. DEAH subfamily.</text>
</comment>
<evidence type="ECO:0000256" key="14">
    <source>
        <dbReference type="ARBA" id="ARBA00022806"/>
    </source>
</evidence>
<dbReference type="Pfam" id="PF02485">
    <property type="entry name" value="Branch"/>
    <property type="match status" value="1"/>
</dbReference>
<keyword evidence="7" id="KW-0328">Glycosyltransferase</keyword>
<dbReference type="SUPFAM" id="SSF52540">
    <property type="entry name" value="P-loop containing nucleoside triphosphate hydrolases"/>
    <property type="match status" value="2"/>
</dbReference>
<dbReference type="PANTHER" id="PTHR11472">
    <property type="entry name" value="DNA REPAIR DEAD HELICASE RAD3/XP-D SUBFAMILY MEMBER"/>
    <property type="match status" value="1"/>
</dbReference>
<dbReference type="GO" id="GO:0016818">
    <property type="term" value="F:hydrolase activity, acting on acid anhydrides, in phosphorus-containing anhydrides"/>
    <property type="evidence" value="ECO:0007669"/>
    <property type="project" value="InterPro"/>
</dbReference>
<evidence type="ECO:0000256" key="20">
    <source>
        <dbReference type="ARBA" id="ARBA00023204"/>
    </source>
</evidence>
<dbReference type="InterPro" id="IPR006554">
    <property type="entry name" value="Helicase-like_DEXD_c2"/>
</dbReference>
<dbReference type="GO" id="GO:0005634">
    <property type="term" value="C:nucleus"/>
    <property type="evidence" value="ECO:0007669"/>
    <property type="project" value="UniProtKB-SubCell"/>
</dbReference>
<keyword evidence="12" id="KW-0227">DNA damage</keyword>
<dbReference type="SUPFAM" id="SSF50978">
    <property type="entry name" value="WD40 repeat-like"/>
    <property type="match status" value="1"/>
</dbReference>
<evidence type="ECO:0000256" key="28">
    <source>
        <dbReference type="SAM" id="Phobius"/>
    </source>
</evidence>
<evidence type="ECO:0000256" key="17">
    <source>
        <dbReference type="ARBA" id="ARBA00023014"/>
    </source>
</evidence>
<keyword evidence="28" id="KW-1133">Transmembrane helix</keyword>
<keyword evidence="21" id="KW-0413">Isomerase</keyword>
<dbReference type="InterPro" id="IPR003406">
    <property type="entry name" value="Glyco_trans_14"/>
</dbReference>
<evidence type="ECO:0000256" key="10">
    <source>
        <dbReference type="ARBA" id="ARBA00022737"/>
    </source>
</evidence>
<keyword evidence="22" id="KW-0539">Nucleus</keyword>
<evidence type="ECO:0000256" key="15">
    <source>
        <dbReference type="ARBA" id="ARBA00022840"/>
    </source>
</evidence>
<evidence type="ECO:0000256" key="16">
    <source>
        <dbReference type="ARBA" id="ARBA00023004"/>
    </source>
</evidence>
<feature type="transmembrane region" description="Helical" evidence="28">
    <location>
        <begin position="2122"/>
        <end position="2147"/>
    </location>
</feature>
<evidence type="ECO:0000256" key="18">
    <source>
        <dbReference type="ARBA" id="ARBA00023136"/>
    </source>
</evidence>
<dbReference type="InterPro" id="IPR015943">
    <property type="entry name" value="WD40/YVTN_repeat-like_dom_sf"/>
</dbReference>
<keyword evidence="15" id="KW-0067">ATP-binding</keyword>
<dbReference type="EC" id="5.6.2.3" evidence="23"/>
<dbReference type="Pfam" id="PF13307">
    <property type="entry name" value="Helicase_C_2"/>
    <property type="match status" value="1"/>
</dbReference>
<gene>
    <name evidence="30" type="ORF">HNY73_003171</name>
</gene>
<dbReference type="InterPro" id="IPR027417">
    <property type="entry name" value="P-loop_NTPase"/>
</dbReference>
<dbReference type="InterPro" id="IPR006555">
    <property type="entry name" value="ATP-dep_Helicase_C"/>
</dbReference>
<keyword evidence="6 26" id="KW-0853">WD repeat</keyword>
<evidence type="ECO:0000256" key="8">
    <source>
        <dbReference type="ARBA" id="ARBA00022679"/>
    </source>
</evidence>
<dbReference type="InterPro" id="IPR036322">
    <property type="entry name" value="WD40_repeat_dom_sf"/>
</dbReference>
<dbReference type="GO" id="GO:0046872">
    <property type="term" value="F:metal ion binding"/>
    <property type="evidence" value="ECO:0007669"/>
    <property type="project" value="UniProtKB-KW"/>
</dbReference>
<keyword evidence="13" id="KW-0378">Hydrolase</keyword>
<evidence type="ECO:0000256" key="25">
    <source>
        <dbReference type="ARBA" id="ARBA00082714"/>
    </source>
</evidence>
<dbReference type="InterPro" id="IPR001680">
    <property type="entry name" value="WD40_rpt"/>
</dbReference>
<protein>
    <recommendedName>
        <fullName evidence="23">DNA 5'-3' helicase</fullName>
        <ecNumber evidence="23">5.6.2.3</ecNumber>
    </recommendedName>
    <alternativeName>
        <fullName evidence="25">DNA 5'-3' helicase FANCJ</fullName>
    </alternativeName>
</protein>
<dbReference type="Gene3D" id="2.130.10.10">
    <property type="entry name" value="YVTN repeat-like/Quinoprotein amine dehydrogenase"/>
    <property type="match status" value="2"/>
</dbReference>
<feature type="compositionally biased region" description="Basic and acidic residues" evidence="27">
    <location>
        <begin position="282"/>
        <end position="295"/>
    </location>
</feature>
<comment type="subcellular location">
    <subcellularLocation>
        <location evidence="3">Membrane</location>
        <topology evidence="3">Single-pass type II membrane protein</topology>
    </subcellularLocation>
    <subcellularLocation>
        <location evidence="2">Nucleus</location>
    </subcellularLocation>
</comment>
<feature type="transmembrane region" description="Helical" evidence="28">
    <location>
        <begin position="2156"/>
        <end position="2178"/>
    </location>
</feature>
<evidence type="ECO:0000256" key="23">
    <source>
        <dbReference type="ARBA" id="ARBA00044969"/>
    </source>
</evidence>
<comment type="caution">
    <text evidence="30">The sequence shown here is derived from an EMBL/GenBank/DDBJ whole genome shotgun (WGS) entry which is preliminary data.</text>
</comment>
<evidence type="ECO:0000313" key="31">
    <source>
        <dbReference type="Proteomes" id="UP000807504"/>
    </source>
</evidence>
<dbReference type="GO" id="GO:0003677">
    <property type="term" value="F:DNA binding"/>
    <property type="evidence" value="ECO:0007669"/>
    <property type="project" value="InterPro"/>
</dbReference>
<dbReference type="PROSITE" id="PS50082">
    <property type="entry name" value="WD_REPEATS_2"/>
    <property type="match status" value="3"/>
</dbReference>
<feature type="repeat" description="WD" evidence="26">
    <location>
        <begin position="939"/>
        <end position="981"/>
    </location>
</feature>
<name>A0A8T0FW15_ARGBR</name>
<accession>A0A8T0FW15</accession>
<evidence type="ECO:0000256" key="21">
    <source>
        <dbReference type="ARBA" id="ARBA00023235"/>
    </source>
</evidence>
<evidence type="ECO:0000313" key="30">
    <source>
        <dbReference type="EMBL" id="KAF8795304.1"/>
    </source>
</evidence>